<keyword evidence="8" id="KW-1185">Reference proteome</keyword>
<accession>A0ABV4KIM8</accession>
<proteinExistence type="inferred from homology"/>
<evidence type="ECO:0000256" key="3">
    <source>
        <dbReference type="ARBA" id="ARBA00022801"/>
    </source>
</evidence>
<feature type="signal peptide" evidence="5">
    <location>
        <begin position="1"/>
        <end position="22"/>
    </location>
</feature>
<protein>
    <submittedName>
        <fullName evidence="7">C40 family peptidase</fullName>
    </submittedName>
</protein>
<dbReference type="SUPFAM" id="SSF54001">
    <property type="entry name" value="Cysteine proteinases"/>
    <property type="match status" value="1"/>
</dbReference>
<dbReference type="InterPro" id="IPR000064">
    <property type="entry name" value="NLP_P60_dom"/>
</dbReference>
<feature type="domain" description="NlpC/P60" evidence="6">
    <location>
        <begin position="36"/>
        <end position="164"/>
    </location>
</feature>
<organism evidence="7 8">
    <name type="scientific">Flavobacterium frigidarium</name>
    <dbReference type="NCBI Taxonomy" id="99286"/>
    <lineage>
        <taxon>Bacteria</taxon>
        <taxon>Pseudomonadati</taxon>
        <taxon>Bacteroidota</taxon>
        <taxon>Flavobacteriia</taxon>
        <taxon>Flavobacteriales</taxon>
        <taxon>Flavobacteriaceae</taxon>
        <taxon>Flavobacterium</taxon>
    </lineage>
</organism>
<evidence type="ECO:0000313" key="7">
    <source>
        <dbReference type="EMBL" id="MEZ7516303.1"/>
    </source>
</evidence>
<dbReference type="Proteomes" id="UP001568894">
    <property type="component" value="Unassembled WGS sequence"/>
</dbReference>
<dbReference type="PROSITE" id="PS51935">
    <property type="entry name" value="NLPC_P60"/>
    <property type="match status" value="1"/>
</dbReference>
<evidence type="ECO:0000256" key="2">
    <source>
        <dbReference type="ARBA" id="ARBA00022670"/>
    </source>
</evidence>
<sequence length="165" mass="18362">MKNLLYCFALLLVLNSCKSSSAIVITAAKKNEKTSNKIVASIIEEAEDNIGIKYKTAGTTKSGYDCSGLVFTLYGNYNIKLPRTSIQQSKTGIDLGKDISKAQKGDLIFFKTNSRSQINHVGIITEVYKEELLFIHTSTSKGVILSSTKEPYYQRTFAQINRVIY</sequence>
<dbReference type="InterPro" id="IPR051202">
    <property type="entry name" value="Peptidase_C40"/>
</dbReference>
<reference evidence="7 8" key="1">
    <citation type="submission" date="2023-05" db="EMBL/GenBank/DDBJ databases">
        <title>Adaptations of aquatic viruses from atmosphere-close ecosystems of the Central Arctic Ocean.</title>
        <authorList>
            <person name="Rahlff J."/>
            <person name="Holmfeldt K."/>
        </authorList>
    </citation>
    <scope>NUCLEOTIDE SEQUENCE [LARGE SCALE GENOMIC DNA]</scope>
    <source>
        <strain evidence="7 8">Arc14</strain>
    </source>
</reference>
<evidence type="ECO:0000256" key="4">
    <source>
        <dbReference type="ARBA" id="ARBA00022807"/>
    </source>
</evidence>
<comment type="similarity">
    <text evidence="1">Belongs to the peptidase C40 family.</text>
</comment>
<evidence type="ECO:0000259" key="6">
    <source>
        <dbReference type="PROSITE" id="PS51935"/>
    </source>
</evidence>
<keyword evidence="5" id="KW-0732">Signal</keyword>
<name>A0ABV4KIM8_9FLAO</name>
<keyword evidence="4" id="KW-0788">Thiol protease</keyword>
<dbReference type="RefSeq" id="WP_371571455.1">
    <property type="nucleotide sequence ID" value="NZ_JASMRN010000012.1"/>
</dbReference>
<evidence type="ECO:0000256" key="5">
    <source>
        <dbReference type="SAM" id="SignalP"/>
    </source>
</evidence>
<evidence type="ECO:0000313" key="8">
    <source>
        <dbReference type="Proteomes" id="UP001568894"/>
    </source>
</evidence>
<dbReference type="InterPro" id="IPR038765">
    <property type="entry name" value="Papain-like_cys_pep_sf"/>
</dbReference>
<dbReference type="PANTHER" id="PTHR47053:SF1">
    <property type="entry name" value="MUREIN DD-ENDOPEPTIDASE MEPH-RELATED"/>
    <property type="match status" value="1"/>
</dbReference>
<keyword evidence="3" id="KW-0378">Hydrolase</keyword>
<dbReference type="EMBL" id="JASMRN010000012">
    <property type="protein sequence ID" value="MEZ7516303.1"/>
    <property type="molecule type" value="Genomic_DNA"/>
</dbReference>
<gene>
    <name evidence="7" type="ORF">QO192_13560</name>
</gene>
<keyword evidence="2" id="KW-0645">Protease</keyword>
<comment type="caution">
    <text evidence="7">The sequence shown here is derived from an EMBL/GenBank/DDBJ whole genome shotgun (WGS) entry which is preliminary data.</text>
</comment>
<dbReference type="PANTHER" id="PTHR47053">
    <property type="entry name" value="MUREIN DD-ENDOPEPTIDASE MEPH-RELATED"/>
    <property type="match status" value="1"/>
</dbReference>
<evidence type="ECO:0000256" key="1">
    <source>
        <dbReference type="ARBA" id="ARBA00007074"/>
    </source>
</evidence>
<dbReference type="Gene3D" id="3.90.1720.10">
    <property type="entry name" value="endopeptidase domain like (from Nostoc punctiforme)"/>
    <property type="match status" value="1"/>
</dbReference>
<feature type="chain" id="PRO_5045218154" evidence="5">
    <location>
        <begin position="23"/>
        <end position="165"/>
    </location>
</feature>
<dbReference type="Pfam" id="PF00877">
    <property type="entry name" value="NLPC_P60"/>
    <property type="match status" value="1"/>
</dbReference>